<dbReference type="Pfam" id="PF21751">
    <property type="entry name" value="DACNV"/>
    <property type="match status" value="1"/>
</dbReference>
<name>A0A497XMT8_9SPHI</name>
<dbReference type="AlphaFoldDB" id="A0A497XMT8"/>
<dbReference type="Proteomes" id="UP000297429">
    <property type="component" value="Unassembled WGS sequence"/>
</dbReference>
<reference evidence="3 5" key="2">
    <citation type="submission" date="2019-03" db="EMBL/GenBank/DDBJ databases">
        <authorList>
            <person name="He R.-H."/>
        </authorList>
    </citation>
    <scope>NUCLEOTIDE SEQUENCE [LARGE SCALE GENOMIC DNA]</scope>
    <source>
        <strain evidence="3 5">DSM 19624</strain>
    </source>
</reference>
<dbReference type="OrthoDB" id="733084at2"/>
<evidence type="ECO:0000313" key="3">
    <source>
        <dbReference type="EMBL" id="TFB28437.1"/>
    </source>
</evidence>
<dbReference type="RefSeq" id="WP_121287889.1">
    <property type="nucleotide sequence ID" value="NZ_RCCK01000016.1"/>
</dbReference>
<proteinExistence type="predicted"/>
<dbReference type="EMBL" id="SOPX01000006">
    <property type="protein sequence ID" value="TFB28437.1"/>
    <property type="molecule type" value="Genomic_DNA"/>
</dbReference>
<accession>A0A497XMT8</accession>
<comment type="caution">
    <text evidence="2">The sequence shown here is derived from an EMBL/GenBank/DDBJ whole genome shotgun (WGS) entry which is preliminary data.</text>
</comment>
<evidence type="ECO:0000259" key="1">
    <source>
        <dbReference type="Pfam" id="PF21751"/>
    </source>
</evidence>
<reference evidence="2 4" key="1">
    <citation type="submission" date="2018-10" db="EMBL/GenBank/DDBJ databases">
        <title>Genomic Encyclopedia of Archaeal and Bacterial Type Strains, Phase II (KMG-II): from individual species to whole genera.</title>
        <authorList>
            <person name="Goeker M."/>
        </authorList>
    </citation>
    <scope>NUCLEOTIDE SEQUENCE [LARGE SCALE GENOMIC DNA]</scope>
    <source>
        <strain evidence="2 4">DSM 19624</strain>
    </source>
</reference>
<dbReference type="EMBL" id="RCCK01000016">
    <property type="protein sequence ID" value="RLJ69489.1"/>
    <property type="molecule type" value="Genomic_DNA"/>
</dbReference>
<feature type="domain" description="Probable sensor" evidence="1">
    <location>
        <begin position="28"/>
        <end position="125"/>
    </location>
</feature>
<protein>
    <recommendedName>
        <fullName evidence="1">Probable sensor domain-containing protein</fullName>
    </recommendedName>
</protein>
<evidence type="ECO:0000313" key="4">
    <source>
        <dbReference type="Proteomes" id="UP000273898"/>
    </source>
</evidence>
<keyword evidence="5" id="KW-1185">Reference proteome</keyword>
<organism evidence="2 4">
    <name type="scientific">Pedobacter alluvionis</name>
    <dbReference type="NCBI Taxonomy" id="475253"/>
    <lineage>
        <taxon>Bacteria</taxon>
        <taxon>Pseudomonadati</taxon>
        <taxon>Bacteroidota</taxon>
        <taxon>Sphingobacteriia</taxon>
        <taxon>Sphingobacteriales</taxon>
        <taxon>Sphingobacteriaceae</taxon>
        <taxon>Pedobacter</taxon>
    </lineage>
</organism>
<dbReference type="Proteomes" id="UP000273898">
    <property type="component" value="Unassembled WGS sequence"/>
</dbReference>
<sequence length="444" mass="49764">MIEEKSKTTDLAAHIHAKLKHSRLALATPPLIVLEELFECLFYTSMRTEEGELTKVAVTLIDPANPDPNPPRQIVSERWSCVEFAQHIPLDIRSLTKLSKAADPSGTSLAVYYDQDGKLFIWGMIDQAMHYQSFLNYESESGSEQPGLFQVFIDDIATLKVMFDYELLATLKQNVLVTRYLDVFTIGPVSKIIRKNAGAIRAEIKAFLFASHPGEDFADWEEFVDSIWTQTLSRLLLKIQNYHHGGAVLISEDSSAVDIKYALNYKRLLLAISGYLKQTINSYVTEHMIDQRLASGKQTVTRSLYQQETLALLAKTEVANEIKGSVSFIASQSCVDGVVLFGQDMVARGFGGVIRSKKMPGKIYISSTATATPKSLIPIDPKHFGTRHRSMIAHCWSHPGSLGIVISQDGDIRVFSRIEDKLIMWENIKTQQYQKSGKLKATRN</sequence>
<evidence type="ECO:0000313" key="2">
    <source>
        <dbReference type="EMBL" id="RLJ69489.1"/>
    </source>
</evidence>
<dbReference type="InterPro" id="IPR048551">
    <property type="entry name" value="DACNV"/>
</dbReference>
<evidence type="ECO:0000313" key="5">
    <source>
        <dbReference type="Proteomes" id="UP000297429"/>
    </source>
</evidence>
<gene>
    <name evidence="2" type="ORF">BCL90_5084</name>
    <name evidence="3" type="ORF">E3V97_23465</name>
</gene>